<dbReference type="GeneTree" id="ENSGT00730000111991"/>
<proteinExistence type="predicted"/>
<evidence type="ECO:0000256" key="1">
    <source>
        <dbReference type="ARBA" id="ARBA00023319"/>
    </source>
</evidence>
<dbReference type="InterPro" id="IPR013783">
    <property type="entry name" value="Ig-like_fold"/>
</dbReference>
<dbReference type="InterPro" id="IPR003599">
    <property type="entry name" value="Ig_sub"/>
</dbReference>
<sequence length="208" mass="23221">MLWLLVGLCGLALVNLSAALPQAPRISQKPRFYGVKASRSLVIYCVCQLEPPLQVDWFRATEWNQKAEGPLKPDDKAVMQGKTERKPAFLLLKNVSPSDSGFYYCQVNGTRGAGTGLQVMRHINVHKVQQRSKVKDALIILQTLMLAICVVAPLLRRYTLVKKEDAIYEDPQQDHTYEGLVVETCEGALYEDISAYAQTGGPEAPWED</sequence>
<dbReference type="InterPro" id="IPR036179">
    <property type="entry name" value="Ig-like_dom_sf"/>
</dbReference>
<dbReference type="PANTHER" id="PTHR14334:SF2">
    <property type="entry name" value="B-CELL ANTIGEN RECEPTOR COMPLEX-ASSOCIATED PROTEIN BETA CHAIN"/>
    <property type="match status" value="1"/>
</dbReference>
<name>A0A8C5BR57_GADMO</name>
<evidence type="ECO:0000313" key="4">
    <source>
        <dbReference type="Ensembl" id="ENSGMOP00000047772.1"/>
    </source>
</evidence>
<evidence type="ECO:0000256" key="2">
    <source>
        <dbReference type="SAM" id="SignalP"/>
    </source>
</evidence>
<accession>A0A8C5BR57</accession>
<dbReference type="InterPro" id="IPR013098">
    <property type="entry name" value="Ig_I-set"/>
</dbReference>
<dbReference type="AlphaFoldDB" id="A0A8C5BR57"/>
<dbReference type="SUPFAM" id="SSF48726">
    <property type="entry name" value="Immunoglobulin"/>
    <property type="match status" value="1"/>
</dbReference>
<dbReference type="Ensembl" id="ENSGMOT00000028740.1">
    <property type="protein sequence ID" value="ENSGMOP00000047772.1"/>
    <property type="gene ID" value="ENSGMOG00000030954.1"/>
</dbReference>
<dbReference type="GO" id="GO:0030183">
    <property type="term" value="P:B cell differentiation"/>
    <property type="evidence" value="ECO:0007669"/>
    <property type="project" value="TreeGrafter"/>
</dbReference>
<organism evidence="4 5">
    <name type="scientific">Gadus morhua</name>
    <name type="common">Atlantic cod</name>
    <dbReference type="NCBI Taxonomy" id="8049"/>
    <lineage>
        <taxon>Eukaryota</taxon>
        <taxon>Metazoa</taxon>
        <taxon>Chordata</taxon>
        <taxon>Craniata</taxon>
        <taxon>Vertebrata</taxon>
        <taxon>Euteleostomi</taxon>
        <taxon>Actinopterygii</taxon>
        <taxon>Neopterygii</taxon>
        <taxon>Teleostei</taxon>
        <taxon>Neoteleostei</taxon>
        <taxon>Acanthomorphata</taxon>
        <taxon>Zeiogadaria</taxon>
        <taxon>Gadariae</taxon>
        <taxon>Gadiformes</taxon>
        <taxon>Gadoidei</taxon>
        <taxon>Gadidae</taxon>
        <taxon>Gadus</taxon>
    </lineage>
</organism>
<dbReference type="PROSITE" id="PS50835">
    <property type="entry name" value="IG_LIKE"/>
    <property type="match status" value="1"/>
</dbReference>
<dbReference type="SMART" id="SM00409">
    <property type="entry name" value="IG"/>
    <property type="match status" value="1"/>
</dbReference>
<protein>
    <submittedName>
        <fullName evidence="4">CD79b molecule, immunoglobulin-associated beta</fullName>
    </submittedName>
</protein>
<dbReference type="Pfam" id="PF07679">
    <property type="entry name" value="I-set"/>
    <property type="match status" value="1"/>
</dbReference>
<dbReference type="InterPro" id="IPR007110">
    <property type="entry name" value="Ig-like_dom"/>
</dbReference>
<dbReference type="GO" id="GO:0009897">
    <property type="term" value="C:external side of plasma membrane"/>
    <property type="evidence" value="ECO:0007669"/>
    <property type="project" value="TreeGrafter"/>
</dbReference>
<evidence type="ECO:0000313" key="5">
    <source>
        <dbReference type="Proteomes" id="UP000694546"/>
    </source>
</evidence>
<keyword evidence="1" id="KW-0393">Immunoglobulin domain</keyword>
<keyword evidence="2" id="KW-0732">Signal</keyword>
<gene>
    <name evidence="4" type="primary">LOC115531260</name>
</gene>
<reference evidence="4" key="2">
    <citation type="submission" date="2025-09" db="UniProtKB">
        <authorList>
            <consortium name="Ensembl"/>
        </authorList>
    </citation>
    <scope>IDENTIFICATION</scope>
</reference>
<reference evidence="4" key="1">
    <citation type="submission" date="2025-08" db="UniProtKB">
        <authorList>
            <consortium name="Ensembl"/>
        </authorList>
    </citation>
    <scope>IDENTIFICATION</scope>
</reference>
<feature type="chain" id="PRO_5034220852" evidence="2">
    <location>
        <begin position="20"/>
        <end position="208"/>
    </location>
</feature>
<dbReference type="GO" id="GO:0019815">
    <property type="term" value="C:B cell receptor complex"/>
    <property type="evidence" value="ECO:0007669"/>
    <property type="project" value="TreeGrafter"/>
</dbReference>
<keyword evidence="5" id="KW-1185">Reference proteome</keyword>
<evidence type="ECO:0000259" key="3">
    <source>
        <dbReference type="PROSITE" id="PS50835"/>
    </source>
</evidence>
<dbReference type="Proteomes" id="UP000694546">
    <property type="component" value="Chromosome 18"/>
</dbReference>
<feature type="signal peptide" evidence="2">
    <location>
        <begin position="1"/>
        <end position="19"/>
    </location>
</feature>
<dbReference type="Gene3D" id="2.60.40.10">
    <property type="entry name" value="Immunoglobulins"/>
    <property type="match status" value="1"/>
</dbReference>
<dbReference type="OMA" id="PVHFICY"/>
<feature type="domain" description="Ig-like" evidence="3">
    <location>
        <begin position="24"/>
        <end position="124"/>
    </location>
</feature>
<dbReference type="PANTHER" id="PTHR14334">
    <property type="entry name" value="B-CELL ANTIGEN RECEPTOR COMPLEX-ASSOCIATED PROTEIN"/>
    <property type="match status" value="1"/>
</dbReference>
<dbReference type="GO" id="GO:0050853">
    <property type="term" value="P:B cell receptor signaling pathway"/>
    <property type="evidence" value="ECO:0007669"/>
    <property type="project" value="TreeGrafter"/>
</dbReference>